<evidence type="ECO:0000313" key="2">
    <source>
        <dbReference type="EMBL" id="PWR71464.1"/>
    </source>
</evidence>
<accession>A0A2V2MTD8</accession>
<feature type="domain" description="HNH nuclease" evidence="1">
    <location>
        <begin position="242"/>
        <end position="301"/>
    </location>
</feature>
<reference evidence="2 3" key="1">
    <citation type="submission" date="2018-05" db="EMBL/GenBank/DDBJ databases">
        <title>Draft genome of Methanospirillum lacunae Ki8-1.</title>
        <authorList>
            <person name="Dueholm M.S."/>
            <person name="Nielsen P.H."/>
            <person name="Bakmann L.F."/>
            <person name="Otzen D.E."/>
        </authorList>
    </citation>
    <scope>NUCLEOTIDE SEQUENCE [LARGE SCALE GENOMIC DNA]</scope>
    <source>
        <strain evidence="2 3">Ki8-1</strain>
    </source>
</reference>
<evidence type="ECO:0000259" key="1">
    <source>
        <dbReference type="SMART" id="SM00507"/>
    </source>
</evidence>
<organism evidence="2 3">
    <name type="scientific">Methanospirillum lacunae</name>
    <dbReference type="NCBI Taxonomy" id="668570"/>
    <lineage>
        <taxon>Archaea</taxon>
        <taxon>Methanobacteriati</taxon>
        <taxon>Methanobacteriota</taxon>
        <taxon>Stenosarchaea group</taxon>
        <taxon>Methanomicrobia</taxon>
        <taxon>Methanomicrobiales</taxon>
        <taxon>Methanospirillaceae</taxon>
        <taxon>Methanospirillum</taxon>
    </lineage>
</organism>
<dbReference type="EMBL" id="QGMY01000008">
    <property type="protein sequence ID" value="PWR71464.1"/>
    <property type="molecule type" value="Genomic_DNA"/>
</dbReference>
<dbReference type="Gene3D" id="1.10.30.50">
    <property type="match status" value="1"/>
</dbReference>
<dbReference type="OrthoDB" id="11472at2157"/>
<dbReference type="InterPro" id="IPR003615">
    <property type="entry name" value="HNH_nuc"/>
</dbReference>
<keyword evidence="3" id="KW-1185">Reference proteome</keyword>
<dbReference type="GeneID" id="97550393"/>
<dbReference type="SMART" id="SM00507">
    <property type="entry name" value="HNHc"/>
    <property type="match status" value="1"/>
</dbReference>
<dbReference type="InterPro" id="IPR002711">
    <property type="entry name" value="HNH"/>
</dbReference>
<dbReference type="RefSeq" id="WP_109969082.1">
    <property type="nucleotide sequence ID" value="NZ_CP176093.1"/>
</dbReference>
<evidence type="ECO:0000313" key="3">
    <source>
        <dbReference type="Proteomes" id="UP000245657"/>
    </source>
</evidence>
<proteinExistence type="predicted"/>
<dbReference type="Pfam" id="PF01844">
    <property type="entry name" value="HNH"/>
    <property type="match status" value="1"/>
</dbReference>
<dbReference type="GO" id="GO:0004519">
    <property type="term" value="F:endonuclease activity"/>
    <property type="evidence" value="ECO:0007669"/>
    <property type="project" value="InterPro"/>
</dbReference>
<sequence length="331" mass="37467">MARLNWKKYQDQFDHFSAELLSENSPGECAILSRIHNICKGDPAVDLLILGTEAPLIAFLEFLFARAEGPYSSVFPLYAHLIGLVFNISSSLKALLNLNAADAIGNMILNKRGRLKFAIADQLELSLLLEWWPTFGLAPITARQVFEAVLQKSDVSHRIRSEEPDLLLRLLEVFPEFQSEFFPPEKTPDDLLIGRQNISPLPSQRRYHRLYANLLEQGHDLRQMIKEEENRILPIQMRRNTFLSFLVKQLHNGECQICAITDNLRDSTCKSPITVHHIIPLSEGGADNARNMLVVCLDHHQEIHNGQIQVLLGDQIEVIHSGGKCMIPSNP</sequence>
<dbReference type="AlphaFoldDB" id="A0A2V2MTD8"/>
<dbReference type="GO" id="GO:0003676">
    <property type="term" value="F:nucleic acid binding"/>
    <property type="evidence" value="ECO:0007669"/>
    <property type="project" value="InterPro"/>
</dbReference>
<comment type="caution">
    <text evidence="2">The sequence shown here is derived from an EMBL/GenBank/DDBJ whole genome shotgun (WGS) entry which is preliminary data.</text>
</comment>
<gene>
    <name evidence="2" type="ORF">DK846_11415</name>
</gene>
<dbReference type="CDD" id="cd00085">
    <property type="entry name" value="HNHc"/>
    <property type="match status" value="1"/>
</dbReference>
<dbReference type="GO" id="GO:0008270">
    <property type="term" value="F:zinc ion binding"/>
    <property type="evidence" value="ECO:0007669"/>
    <property type="project" value="InterPro"/>
</dbReference>
<dbReference type="Proteomes" id="UP000245657">
    <property type="component" value="Unassembled WGS sequence"/>
</dbReference>
<protein>
    <recommendedName>
        <fullName evidence="1">HNH nuclease domain-containing protein</fullName>
    </recommendedName>
</protein>
<name>A0A2V2MTD8_9EURY</name>